<dbReference type="STRING" id="743971.MYF_00300"/>
<organism evidence="2 3">
    <name type="scientific">Mesomycoplasma flocculare ATCC 27399</name>
    <dbReference type="NCBI Taxonomy" id="743971"/>
    <lineage>
        <taxon>Bacteria</taxon>
        <taxon>Bacillati</taxon>
        <taxon>Mycoplasmatota</taxon>
        <taxon>Mycoplasmoidales</taxon>
        <taxon>Metamycoplasmataceae</taxon>
        <taxon>Mesomycoplasma</taxon>
    </lineage>
</organism>
<dbReference type="OrthoDB" id="400339at2"/>
<dbReference type="RefSeq" id="WP_039387493.1">
    <property type="nucleotide sequence ID" value="NZ_CP007585.1"/>
</dbReference>
<dbReference type="KEGG" id="mfq:MYF_00300"/>
<dbReference type="InterPro" id="IPR036514">
    <property type="entry name" value="SGNH_hydro_sf"/>
</dbReference>
<protein>
    <recommendedName>
        <fullName evidence="4">Transmembrane protein</fullName>
    </recommendedName>
</protein>
<dbReference type="EMBL" id="CP007585">
    <property type="protein sequence ID" value="AJC49641.1"/>
    <property type="molecule type" value="Genomic_DNA"/>
</dbReference>
<reference evidence="2 3" key="1">
    <citation type="journal article" date="2015" name="Genome Announc.">
        <title>Complete Genome Sequence of Mycoplasma flocculare Strain Ms42T (ATCC 27399T).</title>
        <authorList>
            <person name="Calcutt M.J."/>
            <person name="Foecking M.F."/>
            <person name="Heidari M.B."/>
            <person name="McIntosh M.A."/>
        </authorList>
    </citation>
    <scope>NUCLEOTIDE SEQUENCE [LARGE SCALE GENOMIC DNA]</scope>
    <source>
        <strain evidence="3">ATCC 27399</strain>
    </source>
</reference>
<keyword evidence="3" id="KW-1185">Reference proteome</keyword>
<name>A0A0A8EBX2_MESFC</name>
<dbReference type="AlphaFoldDB" id="A0A0A8EBX2"/>
<accession>A0A0A8EBX2</accession>
<keyword evidence="1" id="KW-0812">Transmembrane</keyword>
<feature type="transmembrane region" description="Helical" evidence="1">
    <location>
        <begin position="7"/>
        <end position="28"/>
    </location>
</feature>
<proteinExistence type="predicted"/>
<gene>
    <name evidence="2" type="ORF">MYF_00300</name>
</gene>
<evidence type="ECO:0000313" key="2">
    <source>
        <dbReference type="EMBL" id="AJC49641.1"/>
    </source>
</evidence>
<dbReference type="Proteomes" id="UP000031129">
    <property type="component" value="Chromosome"/>
</dbReference>
<sequence>MKKRVKIFLQTSIPIVFFSGITTLAVFLQPRNDSNFSQNFSKVNKKPLLNQINYLALGDFLSAGFDWKANLDGRGKMSEGGTIARISFPAFFANFAQSIKSSSVKSFKNLALKDSGAQDWLYFLDPKNNVINESSLSNFKTQIYNKSNFAEAIRFIFGNFDGDFSKLTLEIRKANLISISVGYKDFLESFNSKFFSNLKLVNLDEHKKNEAFKAKVNKVFATIRTNLTKIVELIKKVNPDAYINLIGYYSDQPKIQKYLNDLAKSHLLDINPEVLSIARLNKEIEQVAEFSSVNYVYPFTQKKWDESRELFFDQQMNFAPQIKGHKQIAQNLILSLTLESKEQENSGLKTDSNQVISTNFTNNTNDSQQIYLGSNKEILDKLTLNGSLESFVNKDSNFEKTSIKELQTKDASAETSFYASSILTKITAFFDSEENQFVKIIKQLVENFGDKASPNFTAFNNLVGIIFKSKFFSNITDVAQDYLLNSFSSNQNGTKSKEKDNQESNSDNNEKSAELFDVLKEKAFNEKAILELLKEVLSSSYVQKNQFEIISLFYNLIFRQSTIINMVVEFFSKNPVYKNLVSKVLNFNTVQKFFTFILTELIKNYSDYSTVTSFKELLYIFLQNSNNYKKSINFIQNFVIEALKKPDFLNSILDLLSSQFGFNIGQEDQKSLITLVTSISDILVKTQTFKNLTNLVASEIILGLKISAQENDGDWSFFGKILANVTLNIKNFFKDKNNIYNLFQDLLNFSPSVKQLASIKLLVSKFLPFITKIKIQFDDFFEVKNIDFNSLNLVFDSFMEFLSANNFQQLTKLINGFLADFFIINNLKYRNSLDFNGLFFNFLSNNSELLRQILRDFIYYNRENSQILEAIISIISKIVDNNGLNSLIPHPATNVINEKEDKINYLVGVFFNKIQNLTNQYNVQIEEINSKLQKAINSEDSAELIKNRNDLKTFFNVFRFI</sequence>
<evidence type="ECO:0000256" key="1">
    <source>
        <dbReference type="SAM" id="Phobius"/>
    </source>
</evidence>
<keyword evidence="1" id="KW-0472">Membrane</keyword>
<dbReference type="Gene3D" id="3.40.50.1110">
    <property type="entry name" value="SGNH hydrolase"/>
    <property type="match status" value="1"/>
</dbReference>
<dbReference type="HOGENOM" id="CLU_310757_0_0_14"/>
<keyword evidence="1" id="KW-1133">Transmembrane helix</keyword>
<evidence type="ECO:0000313" key="3">
    <source>
        <dbReference type="Proteomes" id="UP000031129"/>
    </source>
</evidence>
<dbReference type="CDD" id="cd00229">
    <property type="entry name" value="SGNH_hydrolase"/>
    <property type="match status" value="1"/>
</dbReference>
<evidence type="ECO:0008006" key="4">
    <source>
        <dbReference type="Google" id="ProtNLM"/>
    </source>
</evidence>